<feature type="domain" description="Cyclic nucleotide-binding" evidence="4">
    <location>
        <begin position="17"/>
        <end position="116"/>
    </location>
</feature>
<keyword evidence="2" id="KW-0238">DNA-binding</keyword>
<evidence type="ECO:0000256" key="1">
    <source>
        <dbReference type="ARBA" id="ARBA00023015"/>
    </source>
</evidence>
<protein>
    <recommendedName>
        <fullName evidence="8">Cyclic nucleotide-binding protein</fullName>
    </recommendedName>
</protein>
<organism evidence="6 7">
    <name type="scientific">Tenacibaculum finnmarkense genomovar ulcerans</name>
    <dbReference type="NCBI Taxonomy" id="2781388"/>
    <lineage>
        <taxon>Bacteria</taxon>
        <taxon>Pseudomonadati</taxon>
        <taxon>Bacteroidota</taxon>
        <taxon>Flavobacteriia</taxon>
        <taxon>Flavobacteriales</taxon>
        <taxon>Flavobacteriaceae</taxon>
        <taxon>Tenacibaculum</taxon>
        <taxon>Tenacibaculum finnmarkense</taxon>
    </lineage>
</organism>
<keyword evidence="1" id="KW-0805">Transcription regulation</keyword>
<reference evidence="6 7" key="1">
    <citation type="submission" date="2017-11" db="EMBL/GenBank/DDBJ databases">
        <authorList>
            <person name="Duchaud E."/>
        </authorList>
    </citation>
    <scope>NUCLEOTIDE SEQUENCE [LARGE SCALE GENOMIC DNA]</scope>
    <source>
        <strain evidence="6 7">TNO010</strain>
    </source>
</reference>
<dbReference type="PROSITE" id="PS51063">
    <property type="entry name" value="HTH_CRP_2"/>
    <property type="match status" value="1"/>
</dbReference>
<evidence type="ECO:0000259" key="4">
    <source>
        <dbReference type="PROSITE" id="PS50042"/>
    </source>
</evidence>
<evidence type="ECO:0000313" key="6">
    <source>
        <dbReference type="EMBL" id="SOU88577.1"/>
    </source>
</evidence>
<dbReference type="Pfam" id="PF00027">
    <property type="entry name" value="cNMP_binding"/>
    <property type="match status" value="1"/>
</dbReference>
<dbReference type="GO" id="GO:0006355">
    <property type="term" value="P:regulation of DNA-templated transcription"/>
    <property type="evidence" value="ECO:0007669"/>
    <property type="project" value="InterPro"/>
</dbReference>
<dbReference type="RefSeq" id="WP_172505223.1">
    <property type="nucleotide sequence ID" value="NZ_OENE01000015.1"/>
</dbReference>
<dbReference type="InterPro" id="IPR012318">
    <property type="entry name" value="HTH_CRP"/>
</dbReference>
<dbReference type="EMBL" id="OENE01000015">
    <property type="protein sequence ID" value="SOU88577.1"/>
    <property type="molecule type" value="Genomic_DNA"/>
</dbReference>
<dbReference type="SUPFAM" id="SSF51206">
    <property type="entry name" value="cAMP-binding domain-like"/>
    <property type="match status" value="1"/>
</dbReference>
<sequence>MIKENLLIQYGAKIVEFSKGDYLFEKGSSPKYYYQIINGGVKMNYYNQSGNEFIQGIFGKNRSFGEPPLLIDTKYPANAIALNSLSVYLLKKEAFETLLLNNNEVHYTFTKMISKRLYFKATIANGISSNSAEEAILTLLNYLKNDVHQHSLPFNLKIDFTRKNIAGLLGLSIESTIRTIKKMEAKKTVKIINQKIYY</sequence>
<proteinExistence type="predicted"/>
<gene>
    <name evidence="6" type="ORF">TNO010_220013</name>
</gene>
<evidence type="ECO:0000256" key="2">
    <source>
        <dbReference type="ARBA" id="ARBA00023125"/>
    </source>
</evidence>
<dbReference type="InterPro" id="IPR014710">
    <property type="entry name" value="RmlC-like_jellyroll"/>
</dbReference>
<dbReference type="AlphaFoldDB" id="A0A2I2M920"/>
<dbReference type="InterPro" id="IPR000595">
    <property type="entry name" value="cNMP-bd_dom"/>
</dbReference>
<evidence type="ECO:0000256" key="3">
    <source>
        <dbReference type="ARBA" id="ARBA00023163"/>
    </source>
</evidence>
<dbReference type="GO" id="GO:0003677">
    <property type="term" value="F:DNA binding"/>
    <property type="evidence" value="ECO:0007669"/>
    <property type="project" value="UniProtKB-KW"/>
</dbReference>
<keyword evidence="3" id="KW-0804">Transcription</keyword>
<dbReference type="InterPro" id="IPR036390">
    <property type="entry name" value="WH_DNA-bd_sf"/>
</dbReference>
<evidence type="ECO:0008006" key="8">
    <source>
        <dbReference type="Google" id="ProtNLM"/>
    </source>
</evidence>
<name>A0A2I2M920_9FLAO</name>
<dbReference type="InterPro" id="IPR018490">
    <property type="entry name" value="cNMP-bd_dom_sf"/>
</dbReference>
<dbReference type="Proteomes" id="UP000490060">
    <property type="component" value="Unassembled WGS sequence"/>
</dbReference>
<dbReference type="CDD" id="cd00038">
    <property type="entry name" value="CAP_ED"/>
    <property type="match status" value="1"/>
</dbReference>
<feature type="domain" description="HTH crp-type" evidence="5">
    <location>
        <begin position="130"/>
        <end position="198"/>
    </location>
</feature>
<dbReference type="Gene3D" id="2.60.120.10">
    <property type="entry name" value="Jelly Rolls"/>
    <property type="match status" value="1"/>
</dbReference>
<accession>A0A2I2M920</accession>
<dbReference type="SUPFAM" id="SSF46785">
    <property type="entry name" value="Winged helix' DNA-binding domain"/>
    <property type="match status" value="1"/>
</dbReference>
<evidence type="ECO:0000259" key="5">
    <source>
        <dbReference type="PROSITE" id="PS51063"/>
    </source>
</evidence>
<dbReference type="PROSITE" id="PS50042">
    <property type="entry name" value="CNMP_BINDING_3"/>
    <property type="match status" value="1"/>
</dbReference>
<evidence type="ECO:0000313" key="7">
    <source>
        <dbReference type="Proteomes" id="UP000490060"/>
    </source>
</evidence>